<dbReference type="GO" id="GO:0003677">
    <property type="term" value="F:DNA binding"/>
    <property type="evidence" value="ECO:0007669"/>
    <property type="project" value="UniProtKB-UniRule"/>
</dbReference>
<keyword evidence="3 5" id="KW-0238">DNA-binding</keyword>
<dbReference type="InterPro" id="IPR010998">
    <property type="entry name" value="Integrase_recombinase_N"/>
</dbReference>
<evidence type="ECO:0000313" key="8">
    <source>
        <dbReference type="Proteomes" id="UP000319449"/>
    </source>
</evidence>
<comment type="similarity">
    <text evidence="1">Belongs to the 'phage' integrase family.</text>
</comment>
<sequence>MLHSEQTVSAIFLPTNMHIRNDTYHYRRRIPADLFHLFGRKEVTKSLHTKRPLDAVRLKNRLDTQIEQLFHACRMEAISSDTALARLQAIIHGQPQPQTPPSADQQPAQIVIIPSRRRGKRLSEAIEAYCKEHQHGWTSKTAKEFSGIYDRIISGLSDPYLHDIDRPALVAYRDKLSAEGRHAKTVNKYLQMLSTVLRYASRLKWLTGNPAEGLGLKDSRREDEIRRAYTPEEITRIFLALQNDKKAFYESNHHERYWLPLLGMYTGARVNELAQLAIADVVEEQGIPAIIITAAGGDAGKRIKSESARRICECCRRIDQSFACR</sequence>
<dbReference type="Gene3D" id="1.10.443.10">
    <property type="entry name" value="Intergrase catalytic core"/>
    <property type="match status" value="1"/>
</dbReference>
<dbReference type="AlphaFoldDB" id="A0A562VPZ1"/>
<organism evidence="7 8">
    <name type="scientific">Geobacter argillaceus</name>
    <dbReference type="NCBI Taxonomy" id="345631"/>
    <lineage>
        <taxon>Bacteria</taxon>
        <taxon>Pseudomonadati</taxon>
        <taxon>Thermodesulfobacteriota</taxon>
        <taxon>Desulfuromonadia</taxon>
        <taxon>Geobacterales</taxon>
        <taxon>Geobacteraceae</taxon>
        <taxon>Geobacter</taxon>
    </lineage>
</organism>
<evidence type="ECO:0000259" key="6">
    <source>
        <dbReference type="PROSITE" id="PS51900"/>
    </source>
</evidence>
<dbReference type="GO" id="GO:0006310">
    <property type="term" value="P:DNA recombination"/>
    <property type="evidence" value="ECO:0007669"/>
    <property type="project" value="UniProtKB-KW"/>
</dbReference>
<evidence type="ECO:0000256" key="3">
    <source>
        <dbReference type="ARBA" id="ARBA00023125"/>
    </source>
</evidence>
<dbReference type="Gene3D" id="1.10.150.130">
    <property type="match status" value="1"/>
</dbReference>
<dbReference type="Pfam" id="PF24624">
    <property type="entry name" value="Int_N"/>
    <property type="match status" value="1"/>
</dbReference>
<dbReference type="InterPro" id="IPR013762">
    <property type="entry name" value="Integrase-like_cat_sf"/>
</dbReference>
<protein>
    <recommendedName>
        <fullName evidence="6">Core-binding (CB) domain-containing protein</fullName>
    </recommendedName>
</protein>
<dbReference type="Pfam" id="PF20172">
    <property type="entry name" value="DUF6538"/>
    <property type="match status" value="1"/>
</dbReference>
<comment type="caution">
    <text evidence="7">The sequence shown here is derived from an EMBL/GenBank/DDBJ whole genome shotgun (WGS) entry which is preliminary data.</text>
</comment>
<evidence type="ECO:0000256" key="2">
    <source>
        <dbReference type="ARBA" id="ARBA00022908"/>
    </source>
</evidence>
<accession>A0A562VPZ1</accession>
<proteinExistence type="inferred from homology"/>
<dbReference type="InterPro" id="IPR044068">
    <property type="entry name" value="CB"/>
</dbReference>
<dbReference type="PANTHER" id="PTHR30349:SF41">
    <property type="entry name" value="INTEGRASE_RECOMBINASE PROTEIN MJ0367-RELATED"/>
    <property type="match status" value="1"/>
</dbReference>
<evidence type="ECO:0000313" key="7">
    <source>
        <dbReference type="EMBL" id="TWJ19912.1"/>
    </source>
</evidence>
<evidence type="ECO:0000256" key="4">
    <source>
        <dbReference type="ARBA" id="ARBA00023172"/>
    </source>
</evidence>
<keyword evidence="4" id="KW-0233">DNA recombination</keyword>
<dbReference type="InterPro" id="IPR050090">
    <property type="entry name" value="Tyrosine_recombinase_XerCD"/>
</dbReference>
<dbReference type="GO" id="GO:0015074">
    <property type="term" value="P:DNA integration"/>
    <property type="evidence" value="ECO:0007669"/>
    <property type="project" value="UniProtKB-KW"/>
</dbReference>
<dbReference type="InterPro" id="IPR057084">
    <property type="entry name" value="Int_N"/>
</dbReference>
<dbReference type="PROSITE" id="PS51900">
    <property type="entry name" value="CB"/>
    <property type="match status" value="1"/>
</dbReference>
<reference evidence="7 8" key="1">
    <citation type="submission" date="2019-07" db="EMBL/GenBank/DDBJ databases">
        <title>Genomic Encyclopedia of Archaeal and Bacterial Type Strains, Phase II (KMG-II): from individual species to whole genera.</title>
        <authorList>
            <person name="Goeker M."/>
        </authorList>
    </citation>
    <scope>NUCLEOTIDE SEQUENCE [LARGE SCALE GENOMIC DNA]</scope>
    <source>
        <strain evidence="7 8">ATCC BAA-1139</strain>
    </source>
</reference>
<dbReference type="SUPFAM" id="SSF56349">
    <property type="entry name" value="DNA breaking-rejoining enzymes"/>
    <property type="match status" value="1"/>
</dbReference>
<evidence type="ECO:0000256" key="5">
    <source>
        <dbReference type="PROSITE-ProRule" id="PRU01248"/>
    </source>
</evidence>
<keyword evidence="8" id="KW-1185">Reference proteome</keyword>
<dbReference type="Proteomes" id="UP000319449">
    <property type="component" value="Unassembled WGS sequence"/>
</dbReference>
<dbReference type="EMBL" id="VLLN01000006">
    <property type="protein sequence ID" value="TWJ19912.1"/>
    <property type="molecule type" value="Genomic_DNA"/>
</dbReference>
<keyword evidence="2" id="KW-0229">DNA integration</keyword>
<gene>
    <name evidence="7" type="ORF">JN12_01403</name>
</gene>
<feature type="domain" description="Core-binding (CB)" evidence="6">
    <location>
        <begin position="120"/>
        <end position="201"/>
    </location>
</feature>
<evidence type="ECO:0000256" key="1">
    <source>
        <dbReference type="ARBA" id="ARBA00008857"/>
    </source>
</evidence>
<dbReference type="PANTHER" id="PTHR30349">
    <property type="entry name" value="PHAGE INTEGRASE-RELATED"/>
    <property type="match status" value="1"/>
</dbReference>
<name>A0A562VPZ1_9BACT</name>
<dbReference type="InterPro" id="IPR046668">
    <property type="entry name" value="DUF6538"/>
</dbReference>
<dbReference type="InterPro" id="IPR011010">
    <property type="entry name" value="DNA_brk_join_enz"/>
</dbReference>